<dbReference type="EMBL" id="MG970257">
    <property type="protein sequence ID" value="AWW03140.1"/>
    <property type="molecule type" value="Genomic_DNA"/>
</dbReference>
<organism evidence="2">
    <name type="scientific">Cichlidogyrus mbirizei</name>
    <dbReference type="NCBI Taxonomy" id="2094302"/>
    <lineage>
        <taxon>Eukaryota</taxon>
        <taxon>Metazoa</taxon>
        <taxon>Spiralia</taxon>
        <taxon>Lophotrochozoa</taxon>
        <taxon>Platyhelminthes</taxon>
        <taxon>Monogenea</taxon>
        <taxon>Monopisthocotylea</taxon>
        <taxon>Dactylogyridea</taxon>
        <taxon>Ancyrocephalidae</taxon>
        <taxon>Cichlidogyrus</taxon>
    </lineage>
</organism>
<keyword evidence="1" id="KW-0812">Transmembrane</keyword>
<reference evidence="2" key="1">
    <citation type="journal article" date="2018" name="BMC Genomics">
        <title>The first next-generation sequencing approach to the mitochondrial phylogeny of African monogenean parasites (Platyhelminthes: Gyrodactylidae and Dactylogyridae).</title>
        <authorList>
            <person name="Vanhove M.P.M."/>
            <person name="Briscoe A.G."/>
            <person name="Jorissen M.W.P."/>
            <person name="Littlewood D.T.J."/>
            <person name="Huyse T."/>
        </authorList>
    </citation>
    <scope>NUCLEOTIDE SEQUENCE</scope>
</reference>
<keyword evidence="1" id="KW-0472">Membrane</keyword>
<evidence type="ECO:0000313" key="2">
    <source>
        <dbReference type="EMBL" id="AWW03140.1"/>
    </source>
</evidence>
<keyword evidence="1" id="KW-1133">Transmembrane helix</keyword>
<feature type="transmembrane region" description="Helical" evidence="1">
    <location>
        <begin position="185"/>
        <end position="203"/>
    </location>
</feature>
<evidence type="ECO:0000256" key="1">
    <source>
        <dbReference type="SAM" id="Phobius"/>
    </source>
</evidence>
<feature type="transmembrane region" description="Helical" evidence="1">
    <location>
        <begin position="160"/>
        <end position="179"/>
    </location>
</feature>
<dbReference type="AlphaFoldDB" id="A0A344ANV5"/>
<reference evidence="2" key="2">
    <citation type="submission" date="2018-02" db="EMBL/GenBank/DDBJ databases">
        <authorList>
            <person name="Vanhove M.P.M."/>
            <person name="Briscoe A.G."/>
            <person name="Jorissen M.W.P."/>
            <person name="Littlewood D.T.J."/>
            <person name="Huyse T."/>
        </authorList>
    </citation>
    <scope>NUCLEOTIDE SEQUENCE</scope>
</reference>
<accession>A0A344ANV5</accession>
<feature type="transmembrane region" description="Helical" evidence="1">
    <location>
        <begin position="215"/>
        <end position="236"/>
    </location>
</feature>
<feature type="transmembrane region" description="Helical" evidence="1">
    <location>
        <begin position="248"/>
        <end position="268"/>
    </location>
</feature>
<protein>
    <submittedName>
        <fullName evidence="2">NADH dehydrogenase subunit 2</fullName>
    </submittedName>
</protein>
<sequence>MNFYYYVLSAALTLASLSWPSFLGVWISMEAANLIVLAGFFTNIIPVQRYVGMLGAVLVSGLSSALLFICFLCDQLVWVVLASLSLKVGMFPFLNWVVVVLVNSPWLVFYFLSTVSKISLLYFSFALASLDPRVVGTLFLLTFFFLIFYLVDGLSGFKMLIAISSISTGSLIIVLLSVLGISSAATLLGVYLFFSGALVGVLTKIEPGLIEGSDMLVASFVMLGIPFSVGVFYKLVGSYYACFLSLPLAIFWVVYSCLELVYMGLWLFEKSSVNEIW</sequence>
<feature type="transmembrane region" description="Helical" evidence="1">
    <location>
        <begin position="133"/>
        <end position="151"/>
    </location>
</feature>
<feature type="transmembrane region" description="Helical" evidence="1">
    <location>
        <begin position="6"/>
        <end position="27"/>
    </location>
</feature>
<gene>
    <name evidence="2" type="primary">ND2</name>
</gene>
<proteinExistence type="predicted"/>
<geneLocation type="mitochondrion" evidence="2"/>
<name>A0A344ANV5_9PLAT</name>
<feature type="transmembrane region" description="Helical" evidence="1">
    <location>
        <begin position="57"/>
        <end position="81"/>
    </location>
</feature>
<keyword evidence="2" id="KW-0496">Mitochondrion</keyword>